<accession>A0A7E4VAZ1</accession>
<name>A0A7E4VAZ1_PANRE</name>
<feature type="compositionally biased region" description="Low complexity" evidence="1">
    <location>
        <begin position="16"/>
        <end position="28"/>
    </location>
</feature>
<dbReference type="AlphaFoldDB" id="A0A7E4VAZ1"/>
<feature type="region of interest" description="Disordered" evidence="1">
    <location>
        <begin position="1"/>
        <end position="56"/>
    </location>
</feature>
<feature type="compositionally biased region" description="Basic and acidic residues" evidence="1">
    <location>
        <begin position="783"/>
        <end position="795"/>
    </location>
</feature>
<feature type="region of interest" description="Disordered" evidence="1">
    <location>
        <begin position="299"/>
        <end position="491"/>
    </location>
</feature>
<feature type="compositionally biased region" description="Basic and acidic residues" evidence="1">
    <location>
        <begin position="403"/>
        <end position="412"/>
    </location>
</feature>
<evidence type="ECO:0000313" key="2">
    <source>
        <dbReference type="Proteomes" id="UP000492821"/>
    </source>
</evidence>
<feature type="compositionally biased region" description="Low complexity" evidence="1">
    <location>
        <begin position="704"/>
        <end position="717"/>
    </location>
</feature>
<evidence type="ECO:0000256" key="1">
    <source>
        <dbReference type="SAM" id="MobiDB-lite"/>
    </source>
</evidence>
<feature type="compositionally biased region" description="Low complexity" evidence="1">
    <location>
        <begin position="249"/>
        <end position="258"/>
    </location>
</feature>
<feature type="compositionally biased region" description="Polar residues" evidence="1">
    <location>
        <begin position="39"/>
        <end position="49"/>
    </location>
</feature>
<evidence type="ECO:0000313" key="3">
    <source>
        <dbReference type="WBParaSite" id="Pan_g1830.t1"/>
    </source>
</evidence>
<keyword evidence="2" id="KW-1185">Reference proteome</keyword>
<feature type="region of interest" description="Disordered" evidence="1">
    <location>
        <begin position="235"/>
        <end position="280"/>
    </location>
</feature>
<feature type="compositionally biased region" description="Pro residues" evidence="1">
    <location>
        <begin position="236"/>
        <end position="248"/>
    </location>
</feature>
<feature type="compositionally biased region" description="Basic and acidic residues" evidence="1">
    <location>
        <begin position="353"/>
        <end position="377"/>
    </location>
</feature>
<feature type="compositionally biased region" description="Basic and acidic residues" evidence="1">
    <location>
        <begin position="660"/>
        <end position="677"/>
    </location>
</feature>
<reference evidence="2" key="1">
    <citation type="journal article" date="2013" name="Genetics">
        <title>The draft genome and transcriptome of Panagrellus redivivus are shaped by the harsh demands of a free-living lifestyle.</title>
        <authorList>
            <person name="Srinivasan J."/>
            <person name="Dillman A.R."/>
            <person name="Macchietto M.G."/>
            <person name="Heikkinen L."/>
            <person name="Lakso M."/>
            <person name="Fracchia K.M."/>
            <person name="Antoshechkin I."/>
            <person name="Mortazavi A."/>
            <person name="Wong G."/>
            <person name="Sternberg P.W."/>
        </authorList>
    </citation>
    <scope>NUCLEOTIDE SEQUENCE [LARGE SCALE GENOMIC DNA]</scope>
    <source>
        <strain evidence="2">MT8872</strain>
    </source>
</reference>
<feature type="compositionally biased region" description="Basic and acidic residues" evidence="1">
    <location>
        <begin position="481"/>
        <end position="491"/>
    </location>
</feature>
<sequence length="795" mass="87950">MQSYPDNSLESNYYDQQNPQQQPSQQQPRIGALPPASSFFDNSPSSTEFHGNLDAGPSSSSGFAGMNTEFPSNFNADPFFAGPSPGYMGHDPFAYHHDHQGYGRSMEMGYNHGPSHLNMNMMYDSQMPYGNDYIGPTSGEQNPAMLTPLTGMPSVPPASQYVDPYAANDMYQQPYPSQPTNLDGSGNIYGQTDAGRSMYPPGPPPQQGQMYPMASEPMNYPRIPDMAPPYMEMQAPPMPQQMPRPPQTPQTVPSTPVTEKPVEQPPPTPVSAPIPASTPVEPLKPVDTTIEDTVAEVVAQQTAPRAPPSTSPKTSKPKKRRYVRSFESIVDQMNPHPDPADGPTVKQHLQKQQLEKRMQEQAARKASKAKMEEEKRAAAVAEAVALGRPPPLMPPKRTRKKKAPADKKKESPEVINLDTSDVEILEQPSAPPPAPTPQQAEVQVQEVVIDEPAPAEVLQEELPPESPKPKPKPKRARKPAAKRETAAQKRERLHYLHKAHHMQISMKSLVLKNTALADEVSRLFYRIQAATEERKRLAKQLQQYERNRMRRLQTQKKKQALAAATASPEHVFHEYQDYEGGEAYSYPPPAPSEPLFDVEEYPQEQEVVQQPEPSMSPVDPNATAYPYEYFEPMPMQVVFRTFDVTEADLSGFPGQHLYRPHQDQPLDINVKTEEPAKPKRVRKPRAPKDPNAPPKKRQRRSKTAVAEEGAEAAASADAAREDVSVSGSVVAVPNSESLPLPESVPQPEPVVEPHFPEPDQMPQEAAPASINAPESLPTPKPAPEPEHNPTEEGPI</sequence>
<feature type="compositionally biased region" description="Low complexity" evidence="1">
    <location>
        <begin position="437"/>
        <end position="447"/>
    </location>
</feature>
<protein>
    <submittedName>
        <fullName evidence="3">C3H1-type domain-containing protein</fullName>
    </submittedName>
</protein>
<feature type="compositionally biased region" description="Low complexity" evidence="1">
    <location>
        <begin position="732"/>
        <end position="741"/>
    </location>
</feature>
<feature type="compositionally biased region" description="Basic residues" evidence="1">
    <location>
        <begin position="469"/>
        <end position="480"/>
    </location>
</feature>
<dbReference type="Proteomes" id="UP000492821">
    <property type="component" value="Unassembled WGS sequence"/>
</dbReference>
<feature type="compositionally biased region" description="Pro residues" evidence="1">
    <location>
        <begin position="263"/>
        <end position="272"/>
    </location>
</feature>
<feature type="compositionally biased region" description="Polar residues" evidence="1">
    <location>
        <begin position="1"/>
        <end position="15"/>
    </location>
</feature>
<reference evidence="3" key="2">
    <citation type="submission" date="2020-10" db="UniProtKB">
        <authorList>
            <consortium name="WormBaseParasite"/>
        </authorList>
    </citation>
    <scope>IDENTIFICATION</scope>
</reference>
<proteinExistence type="predicted"/>
<dbReference type="WBParaSite" id="Pan_g1830.t1">
    <property type="protein sequence ID" value="Pan_g1830.t1"/>
    <property type="gene ID" value="Pan_g1830"/>
</dbReference>
<organism evidence="2 3">
    <name type="scientific">Panagrellus redivivus</name>
    <name type="common">Microworm</name>
    <dbReference type="NCBI Taxonomy" id="6233"/>
    <lineage>
        <taxon>Eukaryota</taxon>
        <taxon>Metazoa</taxon>
        <taxon>Ecdysozoa</taxon>
        <taxon>Nematoda</taxon>
        <taxon>Chromadorea</taxon>
        <taxon>Rhabditida</taxon>
        <taxon>Tylenchina</taxon>
        <taxon>Panagrolaimomorpha</taxon>
        <taxon>Panagrolaimoidea</taxon>
        <taxon>Panagrolaimidae</taxon>
        <taxon>Panagrellus</taxon>
    </lineage>
</organism>
<feature type="region of interest" description="Disordered" evidence="1">
    <location>
        <begin position="653"/>
        <end position="795"/>
    </location>
</feature>